<dbReference type="Proteomes" id="UP000299102">
    <property type="component" value="Unassembled WGS sequence"/>
</dbReference>
<accession>A0A4C1UC24</accession>
<feature type="compositionally biased region" description="Basic and acidic residues" evidence="1">
    <location>
        <begin position="73"/>
        <end position="84"/>
    </location>
</feature>
<keyword evidence="3" id="KW-1185">Reference proteome</keyword>
<dbReference type="OrthoDB" id="425681at2759"/>
<dbReference type="EMBL" id="BGZK01000156">
    <property type="protein sequence ID" value="GBP24033.1"/>
    <property type="molecule type" value="Genomic_DNA"/>
</dbReference>
<dbReference type="AlphaFoldDB" id="A0A4C1UC24"/>
<sequence>MDDLSVKCLLYTDDQVILAPSACGLQEMVTKVNDFVKKRGILVNVGKAKVMVFERGESMTECDKLRTSNKGENISERRSLRVEGEQATETSLTGRNKTAKRLFHVRAATELAIT</sequence>
<evidence type="ECO:0000313" key="2">
    <source>
        <dbReference type="EMBL" id="GBP24033.1"/>
    </source>
</evidence>
<proteinExistence type="predicted"/>
<evidence type="ECO:0000313" key="3">
    <source>
        <dbReference type="Proteomes" id="UP000299102"/>
    </source>
</evidence>
<evidence type="ECO:0008006" key="4">
    <source>
        <dbReference type="Google" id="ProtNLM"/>
    </source>
</evidence>
<organism evidence="2 3">
    <name type="scientific">Eumeta variegata</name>
    <name type="common">Bagworm moth</name>
    <name type="synonym">Eumeta japonica</name>
    <dbReference type="NCBI Taxonomy" id="151549"/>
    <lineage>
        <taxon>Eukaryota</taxon>
        <taxon>Metazoa</taxon>
        <taxon>Ecdysozoa</taxon>
        <taxon>Arthropoda</taxon>
        <taxon>Hexapoda</taxon>
        <taxon>Insecta</taxon>
        <taxon>Pterygota</taxon>
        <taxon>Neoptera</taxon>
        <taxon>Endopterygota</taxon>
        <taxon>Lepidoptera</taxon>
        <taxon>Glossata</taxon>
        <taxon>Ditrysia</taxon>
        <taxon>Tineoidea</taxon>
        <taxon>Psychidae</taxon>
        <taxon>Oiketicinae</taxon>
        <taxon>Eumeta</taxon>
    </lineage>
</organism>
<protein>
    <recommendedName>
        <fullName evidence="4">Reverse transcriptase domain-containing protein</fullName>
    </recommendedName>
</protein>
<gene>
    <name evidence="2" type="ORF">EVAR_10134_1</name>
</gene>
<feature type="region of interest" description="Disordered" evidence="1">
    <location>
        <begin position="64"/>
        <end position="93"/>
    </location>
</feature>
<reference evidence="2 3" key="1">
    <citation type="journal article" date="2019" name="Commun. Biol.">
        <title>The bagworm genome reveals a unique fibroin gene that provides high tensile strength.</title>
        <authorList>
            <person name="Kono N."/>
            <person name="Nakamura H."/>
            <person name="Ohtoshi R."/>
            <person name="Tomita M."/>
            <person name="Numata K."/>
            <person name="Arakawa K."/>
        </authorList>
    </citation>
    <scope>NUCLEOTIDE SEQUENCE [LARGE SCALE GENOMIC DNA]</scope>
</reference>
<evidence type="ECO:0000256" key="1">
    <source>
        <dbReference type="SAM" id="MobiDB-lite"/>
    </source>
</evidence>
<name>A0A4C1UC24_EUMVA</name>
<comment type="caution">
    <text evidence="2">The sequence shown here is derived from an EMBL/GenBank/DDBJ whole genome shotgun (WGS) entry which is preliminary data.</text>
</comment>